<reference evidence="1" key="1">
    <citation type="journal article" date="2013" name="Environ. Microbiol.">
        <title>Microbiota from the distal guts of lean and obese adolescents exhibit partial functional redundancy besides clear differences in community structure.</title>
        <authorList>
            <person name="Ferrer M."/>
            <person name="Ruiz A."/>
            <person name="Lanza F."/>
            <person name="Haange S.B."/>
            <person name="Oberbach A."/>
            <person name="Till H."/>
            <person name="Bargiela R."/>
            <person name="Campoy C."/>
            <person name="Segura M.T."/>
            <person name="Richter M."/>
            <person name="von Bergen M."/>
            <person name="Seifert J."/>
            <person name="Suarez A."/>
        </authorList>
    </citation>
    <scope>NUCLEOTIDE SEQUENCE</scope>
</reference>
<protein>
    <submittedName>
        <fullName evidence="1">Uncharacterized protein</fullName>
    </submittedName>
</protein>
<evidence type="ECO:0000313" key="1">
    <source>
        <dbReference type="EMBL" id="EKC74429.1"/>
    </source>
</evidence>
<name>K1U3E6_9ZZZZ</name>
<sequence>MRTTKEEKTFLTFPLRVVLQGKDGRNETVEISVSKEGGQKKVSGYRNGLRVEVAGTLFLKRRGEKLYFNLFADRIGPAADIADSIKGELSFRGKVGKNIEERKDKKDKSYTMFSAFSTEKVDENFEYQWVR</sequence>
<organism evidence="1">
    <name type="scientific">human gut metagenome</name>
    <dbReference type="NCBI Taxonomy" id="408170"/>
    <lineage>
        <taxon>unclassified sequences</taxon>
        <taxon>metagenomes</taxon>
        <taxon>organismal metagenomes</taxon>
    </lineage>
</organism>
<dbReference type="EMBL" id="AJWZ01001222">
    <property type="protein sequence ID" value="EKC74429.1"/>
    <property type="molecule type" value="Genomic_DNA"/>
</dbReference>
<feature type="non-terminal residue" evidence="1">
    <location>
        <position position="131"/>
    </location>
</feature>
<gene>
    <name evidence="1" type="ORF">OBE_01872</name>
</gene>
<proteinExistence type="predicted"/>
<accession>K1U3E6</accession>
<comment type="caution">
    <text evidence="1">The sequence shown here is derived from an EMBL/GenBank/DDBJ whole genome shotgun (WGS) entry which is preliminary data.</text>
</comment>
<dbReference type="AlphaFoldDB" id="K1U3E6"/>